<sequence>MALTPNIRNQFTNLDPATALTTAYHGPYSDLLTNLFPASSFFQTVLHHNDPSLPLSLQSRSTTIFIVTQLSRPVFFTVIKPYYALQDAAERIAADAEMREAFRYLAGDLRLPRLFGLSVMGTRFGIYEYTAAGETIVPSYEASAAVEDRWPYDVLEPRGEQKLLEAVEAVKDMCEPVVK</sequence>
<dbReference type="OrthoDB" id="3255221at2759"/>
<accession>A0A9P3PSD3</accession>
<dbReference type="EMBL" id="BRPK01000009">
    <property type="protein sequence ID" value="GLB41150.1"/>
    <property type="molecule type" value="Genomic_DNA"/>
</dbReference>
<organism evidence="1 2">
    <name type="scientific">Lyophyllum shimeji</name>
    <name type="common">Hon-shimeji</name>
    <name type="synonym">Tricholoma shimeji</name>
    <dbReference type="NCBI Taxonomy" id="47721"/>
    <lineage>
        <taxon>Eukaryota</taxon>
        <taxon>Fungi</taxon>
        <taxon>Dikarya</taxon>
        <taxon>Basidiomycota</taxon>
        <taxon>Agaricomycotina</taxon>
        <taxon>Agaricomycetes</taxon>
        <taxon>Agaricomycetidae</taxon>
        <taxon>Agaricales</taxon>
        <taxon>Tricholomatineae</taxon>
        <taxon>Lyophyllaceae</taxon>
        <taxon>Lyophyllum</taxon>
    </lineage>
</organism>
<proteinExistence type="predicted"/>
<comment type="caution">
    <text evidence="1">The sequence shown here is derived from an EMBL/GenBank/DDBJ whole genome shotgun (WGS) entry which is preliminary data.</text>
</comment>
<evidence type="ECO:0000313" key="2">
    <source>
        <dbReference type="Proteomes" id="UP001063166"/>
    </source>
</evidence>
<dbReference type="Proteomes" id="UP001063166">
    <property type="component" value="Unassembled WGS sequence"/>
</dbReference>
<dbReference type="AlphaFoldDB" id="A0A9P3PSD3"/>
<reference evidence="1" key="1">
    <citation type="submission" date="2022-07" db="EMBL/GenBank/DDBJ databases">
        <title>The genome of Lyophyllum shimeji provides insight into the initial evolution of ectomycorrhizal fungal genome.</title>
        <authorList>
            <person name="Kobayashi Y."/>
            <person name="Shibata T."/>
            <person name="Hirakawa H."/>
            <person name="Shigenobu S."/>
            <person name="Nishiyama T."/>
            <person name="Yamada A."/>
            <person name="Hasebe M."/>
            <person name="Kawaguchi M."/>
        </authorList>
    </citation>
    <scope>NUCLEOTIDE SEQUENCE</scope>
    <source>
        <strain evidence="1">AT787</strain>
    </source>
</reference>
<gene>
    <name evidence="1" type="ORF">LshimejAT787_0903650</name>
</gene>
<evidence type="ECO:0000313" key="1">
    <source>
        <dbReference type="EMBL" id="GLB41150.1"/>
    </source>
</evidence>
<keyword evidence="2" id="KW-1185">Reference proteome</keyword>
<protein>
    <submittedName>
        <fullName evidence="1">Uncharacterized protein</fullName>
    </submittedName>
</protein>
<name>A0A9P3PSD3_LYOSH</name>